<dbReference type="Proteomes" id="UP000050497">
    <property type="component" value="Unassembled WGS sequence"/>
</dbReference>
<evidence type="ECO:0000256" key="3">
    <source>
        <dbReference type="ARBA" id="ARBA00022475"/>
    </source>
</evidence>
<dbReference type="FunFam" id="3.40.50.300:FF:000001">
    <property type="entry name" value="ATP-dependent zinc metalloprotease FtsH"/>
    <property type="match status" value="1"/>
</dbReference>
<evidence type="ECO:0000313" key="20">
    <source>
        <dbReference type="EMBL" id="SCC78232.1"/>
    </source>
</evidence>
<feature type="domain" description="AAA+ ATPase" evidence="18">
    <location>
        <begin position="207"/>
        <end position="346"/>
    </location>
</feature>
<dbReference type="SMART" id="SM00382">
    <property type="entry name" value="AAA"/>
    <property type="match status" value="1"/>
</dbReference>
<dbReference type="GO" id="GO:0005886">
    <property type="term" value="C:plasma membrane"/>
    <property type="evidence" value="ECO:0007669"/>
    <property type="project" value="UniProtKB-SubCell"/>
</dbReference>
<name>A0A0P7XPR6_9HYPH</name>
<evidence type="ECO:0000313" key="19">
    <source>
        <dbReference type="EMBL" id="KPQ09504.1"/>
    </source>
</evidence>
<dbReference type="SUPFAM" id="SSF140990">
    <property type="entry name" value="FtsH protease domain-like"/>
    <property type="match status" value="1"/>
</dbReference>
<dbReference type="Pfam" id="PF17862">
    <property type="entry name" value="AAA_lid_3"/>
    <property type="match status" value="1"/>
</dbReference>
<sequence length="664" mass="72582">MVRARGALPDMHIGDERIEMNPNFRNFALWVVIFLLVLALVTLFQSPNQGQQGQEIAYSQLLTDAESGRVSSVVIAGDEITGRYQDGAAFQTFAPNDPNLVQTLQERGVQINARPPQDNTPWFVALFLNWLPILIFIAAWIFLSRQMQGGAGRAMGFGKSKAKLLTEAHGRVTFEDVAGIDEAKEDLQEIVEFLRDPQKFQRLGGRIPRGVLLVGPPGTGKTLTARAVAGEANVPFFTISGSDFVEMFVGVGASRVRDMFEQAKKNAPCIIFIDEIDAVGRHRGAGLGGGNDEREQTLNQLLVEMDGFEANEGVIIIAATNRPDVLDPALLRPGRFDRQIVVPNPDVTGREKILRVHMRKVPLAPDVDVRVIARGTPGFSGADLMNLVNEAALLAARRSKRIVTQLEFEDAKDKVMMGAERKSMAMSEEEKKLTAYHEAGHAIVGLYVPAGIPVHKATIIPRGRALGMVKFLPEGDRYSMKYKEYTSQLAVAMGGRVAEELIFGKDNITSGATGDIQQATKIAKAMVTQMGYSDELGLVDYGSGQDEPFVGMSMGKQNTTSEETARKIDAEVRRLVDTGYHDAKKVLTEHYDEFVTIAEALLEFETLSGEELIGLREGKRPVREVPETPLPARGSIVPSAGGKKKPRPRGEPDTGDPGIEPQPT</sequence>
<comment type="similarity">
    <text evidence="2 15">In the C-terminal section; belongs to the peptidase M41 family.</text>
</comment>
<dbReference type="GO" id="GO:0008270">
    <property type="term" value="F:zinc ion binding"/>
    <property type="evidence" value="ECO:0007669"/>
    <property type="project" value="UniProtKB-UniRule"/>
</dbReference>
<keyword evidence="3 15" id="KW-1003">Cell membrane</keyword>
<keyword evidence="4 15" id="KW-0645">Protease</keyword>
<dbReference type="Gene3D" id="1.20.58.760">
    <property type="entry name" value="Peptidase M41"/>
    <property type="match status" value="1"/>
</dbReference>
<dbReference type="EMBL" id="FMBM01000001">
    <property type="protein sequence ID" value="SCC78232.1"/>
    <property type="molecule type" value="Genomic_DNA"/>
</dbReference>
<dbReference type="PANTHER" id="PTHR23076">
    <property type="entry name" value="METALLOPROTEASE M41 FTSH"/>
    <property type="match status" value="1"/>
</dbReference>
<organism evidence="19 21">
    <name type="scientific">Saliniramus fredricksonii</name>
    <dbReference type="NCBI Taxonomy" id="1653334"/>
    <lineage>
        <taxon>Bacteria</taxon>
        <taxon>Pseudomonadati</taxon>
        <taxon>Pseudomonadota</taxon>
        <taxon>Alphaproteobacteria</taxon>
        <taxon>Hyphomicrobiales</taxon>
        <taxon>Salinarimonadaceae</taxon>
        <taxon>Saliniramus</taxon>
    </lineage>
</organism>
<dbReference type="GO" id="GO:0006508">
    <property type="term" value="P:proteolysis"/>
    <property type="evidence" value="ECO:0007669"/>
    <property type="project" value="UniProtKB-KW"/>
</dbReference>
<evidence type="ECO:0000313" key="21">
    <source>
        <dbReference type="Proteomes" id="UP000050497"/>
    </source>
</evidence>
<keyword evidence="11 15" id="KW-1133">Transmembrane helix</keyword>
<dbReference type="FunFam" id="1.10.8.60:FF:000001">
    <property type="entry name" value="ATP-dependent zinc metalloprotease FtsH"/>
    <property type="match status" value="1"/>
</dbReference>
<dbReference type="GO" id="GO:0004176">
    <property type="term" value="F:ATP-dependent peptidase activity"/>
    <property type="evidence" value="ECO:0007669"/>
    <property type="project" value="InterPro"/>
</dbReference>
<dbReference type="PROSITE" id="PS00674">
    <property type="entry name" value="AAA"/>
    <property type="match status" value="1"/>
</dbReference>
<dbReference type="PANTHER" id="PTHR23076:SF97">
    <property type="entry name" value="ATP-DEPENDENT ZINC METALLOPROTEASE YME1L1"/>
    <property type="match status" value="1"/>
</dbReference>
<keyword evidence="12 15" id="KW-0482">Metalloprotease</keyword>
<evidence type="ECO:0000256" key="17">
    <source>
        <dbReference type="SAM" id="MobiDB-lite"/>
    </source>
</evidence>
<evidence type="ECO:0000256" key="5">
    <source>
        <dbReference type="ARBA" id="ARBA00022692"/>
    </source>
</evidence>
<dbReference type="PATRIC" id="fig|1653334.4.peg.626"/>
<dbReference type="Gene3D" id="1.10.8.60">
    <property type="match status" value="1"/>
</dbReference>
<dbReference type="SUPFAM" id="SSF52540">
    <property type="entry name" value="P-loop containing nucleoside triphosphate hydrolases"/>
    <property type="match status" value="1"/>
</dbReference>
<feature type="region of interest" description="Disordered" evidence="17">
    <location>
        <begin position="619"/>
        <end position="664"/>
    </location>
</feature>
<dbReference type="InterPro" id="IPR011546">
    <property type="entry name" value="Pept_M41_FtsH_extracell"/>
</dbReference>
<evidence type="ECO:0000256" key="1">
    <source>
        <dbReference type="ARBA" id="ARBA00004370"/>
    </source>
</evidence>
<feature type="transmembrane region" description="Helical" evidence="15">
    <location>
        <begin position="122"/>
        <end position="143"/>
    </location>
</feature>
<evidence type="ECO:0000256" key="4">
    <source>
        <dbReference type="ARBA" id="ARBA00022670"/>
    </source>
</evidence>
<dbReference type="GO" id="GO:0005524">
    <property type="term" value="F:ATP binding"/>
    <property type="evidence" value="ECO:0007669"/>
    <property type="project" value="UniProtKB-UniRule"/>
</dbReference>
<feature type="active site" evidence="15">
    <location>
        <position position="438"/>
    </location>
</feature>
<dbReference type="Gene3D" id="3.30.720.210">
    <property type="match status" value="1"/>
</dbReference>
<dbReference type="GO" id="GO:0004222">
    <property type="term" value="F:metalloendopeptidase activity"/>
    <property type="evidence" value="ECO:0007669"/>
    <property type="project" value="InterPro"/>
</dbReference>
<dbReference type="FunFam" id="1.20.58.760:FF:000001">
    <property type="entry name" value="ATP-dependent zinc metalloprotease FtsH"/>
    <property type="match status" value="1"/>
</dbReference>
<dbReference type="InterPro" id="IPR003593">
    <property type="entry name" value="AAA+_ATPase"/>
</dbReference>
<keyword evidence="22" id="KW-1185">Reference proteome</keyword>
<evidence type="ECO:0000256" key="13">
    <source>
        <dbReference type="ARBA" id="ARBA00023136"/>
    </source>
</evidence>
<keyword evidence="5 15" id="KW-0812">Transmembrane</keyword>
<proteinExistence type="inferred from homology"/>
<dbReference type="Pfam" id="PF00004">
    <property type="entry name" value="AAA"/>
    <property type="match status" value="1"/>
</dbReference>
<dbReference type="InterPro" id="IPR027417">
    <property type="entry name" value="P-loop_NTPase"/>
</dbReference>
<dbReference type="Gene3D" id="3.40.50.300">
    <property type="entry name" value="P-loop containing nucleotide triphosphate hydrolases"/>
    <property type="match status" value="1"/>
</dbReference>
<comment type="caution">
    <text evidence="19">The sequence shown here is derived from an EMBL/GenBank/DDBJ whole genome shotgun (WGS) entry which is preliminary data.</text>
</comment>
<keyword evidence="7 15" id="KW-0547">Nucleotide-binding</keyword>
<feature type="binding site" evidence="15">
    <location>
        <position position="515"/>
    </location>
    <ligand>
        <name>Zn(2+)</name>
        <dbReference type="ChEBI" id="CHEBI:29105"/>
        <note>catalytic</note>
    </ligand>
</feature>
<dbReference type="InterPro" id="IPR003960">
    <property type="entry name" value="ATPase_AAA_CS"/>
</dbReference>
<keyword evidence="19" id="KW-0132">Cell division</keyword>
<protein>
    <recommendedName>
        <fullName evidence="15">ATP-dependent zinc metalloprotease FtsH</fullName>
        <ecNumber evidence="15">3.4.24.-</ecNumber>
    </recommendedName>
</protein>
<dbReference type="GO" id="GO:0016887">
    <property type="term" value="F:ATP hydrolysis activity"/>
    <property type="evidence" value="ECO:0007669"/>
    <property type="project" value="UniProtKB-UniRule"/>
</dbReference>
<comment type="subunit">
    <text evidence="15">Homohexamer.</text>
</comment>
<dbReference type="Pfam" id="PF06480">
    <property type="entry name" value="FtsH_ext"/>
    <property type="match status" value="1"/>
</dbReference>
<keyword evidence="9 15" id="KW-0862">Zinc</keyword>
<dbReference type="AlphaFoldDB" id="A0A0P7XPR6"/>
<reference evidence="19 21" key="1">
    <citation type="submission" date="2015-09" db="EMBL/GenBank/DDBJ databases">
        <title>Identification and resolution of microdiversity through metagenomic sequencing of parallel consortia.</title>
        <authorList>
            <person name="Nelson W.C."/>
            <person name="Romine M.F."/>
            <person name="Lindemann S.R."/>
        </authorList>
    </citation>
    <scope>NUCLEOTIDE SEQUENCE [LARGE SCALE GENOMIC DNA]</scope>
    <source>
        <strain evidence="19">HL-109</strain>
    </source>
</reference>
<evidence type="ECO:0000256" key="16">
    <source>
        <dbReference type="RuleBase" id="RU003651"/>
    </source>
</evidence>
<dbReference type="STRING" id="1653334.GA0071312_0162"/>
<dbReference type="GO" id="GO:0051301">
    <property type="term" value="P:cell division"/>
    <property type="evidence" value="ECO:0007669"/>
    <property type="project" value="UniProtKB-KW"/>
</dbReference>
<evidence type="ECO:0000256" key="6">
    <source>
        <dbReference type="ARBA" id="ARBA00022723"/>
    </source>
</evidence>
<dbReference type="EC" id="3.4.24.-" evidence="15"/>
<comment type="subcellular location">
    <subcellularLocation>
        <location evidence="15">Cell membrane</location>
        <topology evidence="15">Multi-pass membrane protein</topology>
        <orientation evidence="15">Cytoplasmic side</orientation>
    </subcellularLocation>
    <subcellularLocation>
        <location evidence="1">Membrane</location>
    </subcellularLocation>
</comment>
<evidence type="ECO:0000256" key="12">
    <source>
        <dbReference type="ARBA" id="ARBA00023049"/>
    </source>
</evidence>
<comment type="cofactor">
    <cofactor evidence="15">
        <name>Zn(2+)</name>
        <dbReference type="ChEBI" id="CHEBI:29105"/>
    </cofactor>
    <text evidence="15">Binds 1 zinc ion per subunit.</text>
</comment>
<evidence type="ECO:0000313" key="22">
    <source>
        <dbReference type="Proteomes" id="UP000182800"/>
    </source>
</evidence>
<comment type="similarity">
    <text evidence="14 15">In the central section; belongs to the AAA ATPase family.</text>
</comment>
<dbReference type="Proteomes" id="UP000182800">
    <property type="component" value="Unassembled WGS sequence"/>
</dbReference>
<dbReference type="EMBL" id="LJSX01000026">
    <property type="protein sequence ID" value="KPQ09504.1"/>
    <property type="molecule type" value="Genomic_DNA"/>
</dbReference>
<evidence type="ECO:0000256" key="10">
    <source>
        <dbReference type="ARBA" id="ARBA00022840"/>
    </source>
</evidence>
<evidence type="ECO:0000256" key="15">
    <source>
        <dbReference type="HAMAP-Rule" id="MF_01458"/>
    </source>
</evidence>
<evidence type="ECO:0000256" key="14">
    <source>
        <dbReference type="ARBA" id="ARBA00061570"/>
    </source>
</evidence>
<feature type="binding site" evidence="15">
    <location>
        <position position="437"/>
    </location>
    <ligand>
        <name>Zn(2+)</name>
        <dbReference type="ChEBI" id="CHEBI:29105"/>
        <note>catalytic</note>
    </ligand>
</feature>
<evidence type="ECO:0000256" key="8">
    <source>
        <dbReference type="ARBA" id="ARBA00022801"/>
    </source>
</evidence>
<keyword evidence="8 15" id="KW-0378">Hydrolase</keyword>
<dbReference type="CDD" id="cd19501">
    <property type="entry name" value="RecA-like_FtsH"/>
    <property type="match status" value="1"/>
</dbReference>
<comment type="similarity">
    <text evidence="16">Belongs to the AAA ATPase family.</text>
</comment>
<dbReference type="InterPro" id="IPR003959">
    <property type="entry name" value="ATPase_AAA_core"/>
</dbReference>
<dbReference type="InterPro" id="IPR037219">
    <property type="entry name" value="Peptidase_M41-like"/>
</dbReference>
<feature type="binding site" evidence="15">
    <location>
        <begin position="215"/>
        <end position="222"/>
    </location>
    <ligand>
        <name>ATP</name>
        <dbReference type="ChEBI" id="CHEBI:30616"/>
    </ligand>
</feature>
<keyword evidence="6 15" id="KW-0479">Metal-binding</keyword>
<accession>A0A0P7XPR6</accession>
<dbReference type="InterPro" id="IPR000642">
    <property type="entry name" value="Peptidase_M41"/>
</dbReference>
<dbReference type="NCBIfam" id="TIGR01241">
    <property type="entry name" value="FtsH_fam"/>
    <property type="match status" value="1"/>
</dbReference>
<evidence type="ECO:0000256" key="11">
    <source>
        <dbReference type="ARBA" id="ARBA00022989"/>
    </source>
</evidence>
<feature type="transmembrane region" description="Helical" evidence="15">
    <location>
        <begin position="27"/>
        <end position="44"/>
    </location>
</feature>
<evidence type="ECO:0000256" key="2">
    <source>
        <dbReference type="ARBA" id="ARBA00010044"/>
    </source>
</evidence>
<reference evidence="20 22" key="2">
    <citation type="submission" date="2016-08" db="EMBL/GenBank/DDBJ databases">
        <authorList>
            <person name="Varghese N."/>
            <person name="Submissions Spin"/>
        </authorList>
    </citation>
    <scope>NUCLEOTIDE SEQUENCE [LARGE SCALE GENOMIC DNA]</scope>
    <source>
        <strain evidence="20 22">HL-109</strain>
    </source>
</reference>
<comment type="function">
    <text evidence="15">Acts as a processive, ATP-dependent zinc metallopeptidase for both cytoplasmic and membrane proteins. Plays a role in the quality control of integral membrane proteins.</text>
</comment>
<evidence type="ECO:0000256" key="9">
    <source>
        <dbReference type="ARBA" id="ARBA00022833"/>
    </source>
</evidence>
<dbReference type="InterPro" id="IPR005936">
    <property type="entry name" value="FtsH"/>
</dbReference>
<keyword evidence="10 15" id="KW-0067">ATP-binding</keyword>
<feature type="binding site" evidence="15">
    <location>
        <position position="441"/>
    </location>
    <ligand>
        <name>Zn(2+)</name>
        <dbReference type="ChEBI" id="CHEBI:29105"/>
        <note>catalytic</note>
    </ligand>
</feature>
<keyword evidence="19" id="KW-0131">Cell cycle</keyword>
<dbReference type="GO" id="GO:0030163">
    <property type="term" value="P:protein catabolic process"/>
    <property type="evidence" value="ECO:0007669"/>
    <property type="project" value="UniProtKB-UniRule"/>
</dbReference>
<gene>
    <name evidence="19" type="primary">ftsH-2</name>
    <name evidence="15" type="synonym">ftsH</name>
    <name evidence="20" type="ORF">GA0071312_0162</name>
    <name evidence="19" type="ORF">HLUCCO17_14380</name>
</gene>
<dbReference type="Pfam" id="PF01434">
    <property type="entry name" value="Peptidase_M41"/>
    <property type="match status" value="1"/>
</dbReference>
<dbReference type="HAMAP" id="MF_01458">
    <property type="entry name" value="FtsH"/>
    <property type="match status" value="1"/>
</dbReference>
<evidence type="ECO:0000256" key="7">
    <source>
        <dbReference type="ARBA" id="ARBA00022741"/>
    </source>
</evidence>
<dbReference type="InterPro" id="IPR041569">
    <property type="entry name" value="AAA_lid_3"/>
</dbReference>
<keyword evidence="13 15" id="KW-0472">Membrane</keyword>
<evidence type="ECO:0000259" key="18">
    <source>
        <dbReference type="SMART" id="SM00382"/>
    </source>
</evidence>